<dbReference type="AlphaFoldDB" id="A0AAD7MYV7"/>
<evidence type="ECO:0000313" key="1">
    <source>
        <dbReference type="EMBL" id="KAJ7738107.1"/>
    </source>
</evidence>
<reference evidence="1" key="1">
    <citation type="submission" date="2023-03" db="EMBL/GenBank/DDBJ databases">
        <title>Massive genome expansion in bonnet fungi (Mycena s.s.) driven by repeated elements and novel gene families across ecological guilds.</title>
        <authorList>
            <consortium name="Lawrence Berkeley National Laboratory"/>
            <person name="Harder C.B."/>
            <person name="Miyauchi S."/>
            <person name="Viragh M."/>
            <person name="Kuo A."/>
            <person name="Thoen E."/>
            <person name="Andreopoulos B."/>
            <person name="Lu D."/>
            <person name="Skrede I."/>
            <person name="Drula E."/>
            <person name="Henrissat B."/>
            <person name="Morin E."/>
            <person name="Kohler A."/>
            <person name="Barry K."/>
            <person name="LaButti K."/>
            <person name="Morin E."/>
            <person name="Salamov A."/>
            <person name="Lipzen A."/>
            <person name="Mereny Z."/>
            <person name="Hegedus B."/>
            <person name="Baldrian P."/>
            <person name="Stursova M."/>
            <person name="Weitz H."/>
            <person name="Taylor A."/>
            <person name="Grigoriev I.V."/>
            <person name="Nagy L.G."/>
            <person name="Martin F."/>
            <person name="Kauserud H."/>
        </authorList>
    </citation>
    <scope>NUCLEOTIDE SEQUENCE</scope>
    <source>
        <strain evidence="1">CBHHK182m</strain>
    </source>
</reference>
<dbReference type="EMBL" id="JARKIB010000113">
    <property type="protein sequence ID" value="KAJ7738107.1"/>
    <property type="molecule type" value="Genomic_DNA"/>
</dbReference>
<proteinExistence type="predicted"/>
<sequence length="225" mass="25330">MDYQPSTTSDRDQAEGLRFQDLIATNTPRAPVRCRGDGYTGTIRSNENAIADLHNRIAVPTLANQSLATVLSVTRTIPFDILSQIFGQTVGMTKDPWVLAQTWRRWRAITLELPNLWSSIEIDFAAPNPRSRPTGYLLEKLRAMLDRSSNHPPTIRFRTVANPFDDYSESENADGLFAALVGHSFRWRSLFIVAKSTILPLLVPVGKRTDPRKPHAPYIHFADCL</sequence>
<organism evidence="1 2">
    <name type="scientific">Mycena metata</name>
    <dbReference type="NCBI Taxonomy" id="1033252"/>
    <lineage>
        <taxon>Eukaryota</taxon>
        <taxon>Fungi</taxon>
        <taxon>Dikarya</taxon>
        <taxon>Basidiomycota</taxon>
        <taxon>Agaricomycotina</taxon>
        <taxon>Agaricomycetes</taxon>
        <taxon>Agaricomycetidae</taxon>
        <taxon>Agaricales</taxon>
        <taxon>Marasmiineae</taxon>
        <taxon>Mycenaceae</taxon>
        <taxon>Mycena</taxon>
    </lineage>
</organism>
<keyword evidence="2" id="KW-1185">Reference proteome</keyword>
<evidence type="ECO:0008006" key="3">
    <source>
        <dbReference type="Google" id="ProtNLM"/>
    </source>
</evidence>
<dbReference type="Proteomes" id="UP001215598">
    <property type="component" value="Unassembled WGS sequence"/>
</dbReference>
<evidence type="ECO:0000313" key="2">
    <source>
        <dbReference type="Proteomes" id="UP001215598"/>
    </source>
</evidence>
<comment type="caution">
    <text evidence="1">The sequence shown here is derived from an EMBL/GenBank/DDBJ whole genome shotgun (WGS) entry which is preliminary data.</text>
</comment>
<protein>
    <recommendedName>
        <fullName evidence="3">F-box domain-containing protein</fullName>
    </recommendedName>
</protein>
<accession>A0AAD7MYV7</accession>
<name>A0AAD7MYV7_9AGAR</name>
<gene>
    <name evidence="1" type="ORF">B0H16DRAFT_1570842</name>
</gene>